<comment type="caution">
    <text evidence="1">The sequence shown here is derived from an EMBL/GenBank/DDBJ whole genome shotgun (WGS) entry which is preliminary data.</text>
</comment>
<accession>A0ABV7W6X9</accession>
<dbReference type="RefSeq" id="WP_382175593.1">
    <property type="nucleotide sequence ID" value="NZ_JBHRXX010000007.1"/>
</dbReference>
<reference evidence="2" key="1">
    <citation type="journal article" date="2019" name="Int. J. Syst. Evol. Microbiol.">
        <title>The Global Catalogue of Microorganisms (GCM) 10K type strain sequencing project: providing services to taxonomists for standard genome sequencing and annotation.</title>
        <authorList>
            <consortium name="The Broad Institute Genomics Platform"/>
            <consortium name="The Broad Institute Genome Sequencing Center for Infectious Disease"/>
            <person name="Wu L."/>
            <person name="Ma J."/>
        </authorList>
    </citation>
    <scope>NUCLEOTIDE SEQUENCE [LARGE SCALE GENOMIC DNA]</scope>
    <source>
        <strain evidence="2">KCTC 42501</strain>
    </source>
</reference>
<proteinExistence type="predicted"/>
<dbReference type="Proteomes" id="UP001595729">
    <property type="component" value="Unassembled WGS sequence"/>
</dbReference>
<organism evidence="1 2">
    <name type="scientific">Hydrogenophaga luteola</name>
    <dbReference type="NCBI Taxonomy" id="1591122"/>
    <lineage>
        <taxon>Bacteria</taxon>
        <taxon>Pseudomonadati</taxon>
        <taxon>Pseudomonadota</taxon>
        <taxon>Betaproteobacteria</taxon>
        <taxon>Burkholderiales</taxon>
        <taxon>Comamonadaceae</taxon>
        <taxon>Hydrogenophaga</taxon>
    </lineage>
</organism>
<gene>
    <name evidence="1" type="ORF">ACFOPI_15595</name>
</gene>
<evidence type="ECO:0000313" key="2">
    <source>
        <dbReference type="Proteomes" id="UP001595729"/>
    </source>
</evidence>
<evidence type="ECO:0000313" key="1">
    <source>
        <dbReference type="EMBL" id="MFC3685028.1"/>
    </source>
</evidence>
<protein>
    <submittedName>
        <fullName evidence="1">Uncharacterized protein</fullName>
    </submittedName>
</protein>
<dbReference type="EMBL" id="JBHRXX010000007">
    <property type="protein sequence ID" value="MFC3685028.1"/>
    <property type="molecule type" value="Genomic_DNA"/>
</dbReference>
<sequence length="63" mass="6826">MRELEPSTNTSPGYGITLTEVRYETATEARAAEELASILANGDARPPLRPVSDIPLYLSVFAC</sequence>
<keyword evidence="2" id="KW-1185">Reference proteome</keyword>
<name>A0ABV7W6X9_9BURK</name>